<dbReference type="Pfam" id="PF00135">
    <property type="entry name" value="COesterase"/>
    <property type="match status" value="1"/>
</dbReference>
<evidence type="ECO:0000256" key="3">
    <source>
        <dbReference type="SAM" id="SignalP"/>
    </source>
</evidence>
<evidence type="ECO:0000259" key="4">
    <source>
        <dbReference type="Pfam" id="PF00135"/>
    </source>
</evidence>
<dbReference type="SUPFAM" id="SSF53474">
    <property type="entry name" value="alpha/beta-Hydrolases"/>
    <property type="match status" value="1"/>
</dbReference>
<dbReference type="Proteomes" id="UP001549921">
    <property type="component" value="Unassembled WGS sequence"/>
</dbReference>
<keyword evidence="2" id="KW-0325">Glycoprotein</keyword>
<accession>A0ABD0T4E0</accession>
<dbReference type="PANTHER" id="PTHR43903">
    <property type="entry name" value="NEUROLIGIN"/>
    <property type="match status" value="1"/>
</dbReference>
<evidence type="ECO:0000256" key="2">
    <source>
        <dbReference type="ARBA" id="ARBA00023180"/>
    </source>
</evidence>
<evidence type="ECO:0000256" key="1">
    <source>
        <dbReference type="ARBA" id="ARBA00005964"/>
    </source>
</evidence>
<evidence type="ECO:0000313" key="5">
    <source>
        <dbReference type="EMBL" id="KAL0831923.1"/>
    </source>
</evidence>
<feature type="domain" description="Carboxylesterase type B" evidence="4">
    <location>
        <begin position="45"/>
        <end position="598"/>
    </location>
</feature>
<feature type="signal peptide" evidence="3">
    <location>
        <begin position="1"/>
        <end position="19"/>
    </location>
</feature>
<organism evidence="5 6">
    <name type="scientific">Loxostege sticticalis</name>
    <name type="common">Beet webworm moth</name>
    <dbReference type="NCBI Taxonomy" id="481309"/>
    <lineage>
        <taxon>Eukaryota</taxon>
        <taxon>Metazoa</taxon>
        <taxon>Ecdysozoa</taxon>
        <taxon>Arthropoda</taxon>
        <taxon>Hexapoda</taxon>
        <taxon>Insecta</taxon>
        <taxon>Pterygota</taxon>
        <taxon>Neoptera</taxon>
        <taxon>Endopterygota</taxon>
        <taxon>Lepidoptera</taxon>
        <taxon>Glossata</taxon>
        <taxon>Ditrysia</taxon>
        <taxon>Pyraloidea</taxon>
        <taxon>Crambidae</taxon>
        <taxon>Pyraustinae</taxon>
        <taxon>Loxostege</taxon>
    </lineage>
</organism>
<comment type="caution">
    <text evidence="5">The sequence shown here is derived from an EMBL/GenBank/DDBJ whole genome shotgun (WGS) entry which is preliminary data.</text>
</comment>
<dbReference type="InterPro" id="IPR029058">
    <property type="entry name" value="AB_hydrolase_fold"/>
</dbReference>
<dbReference type="EMBL" id="JBEDNZ010000011">
    <property type="protein sequence ID" value="KAL0831923.1"/>
    <property type="molecule type" value="Genomic_DNA"/>
</dbReference>
<name>A0ABD0T4E0_LOXSC</name>
<dbReference type="AlphaFoldDB" id="A0ABD0T4E0"/>
<reference evidence="5 6" key="1">
    <citation type="submission" date="2024-06" db="EMBL/GenBank/DDBJ databases">
        <title>A chromosome-level genome assembly of beet webworm, Loxostege sticticalis.</title>
        <authorList>
            <person name="Zhang Y."/>
        </authorList>
    </citation>
    <scope>NUCLEOTIDE SEQUENCE [LARGE SCALE GENOMIC DNA]</scope>
    <source>
        <strain evidence="5">AQ028</strain>
        <tissue evidence="5">Male pupae</tissue>
    </source>
</reference>
<evidence type="ECO:0000313" key="6">
    <source>
        <dbReference type="Proteomes" id="UP001549921"/>
    </source>
</evidence>
<comment type="similarity">
    <text evidence="1">Belongs to the type-B carboxylesterase/lipase family.</text>
</comment>
<protein>
    <recommendedName>
        <fullName evidence="4">Carboxylesterase type B domain-containing protein</fullName>
    </recommendedName>
</protein>
<keyword evidence="3" id="KW-0732">Signal</keyword>
<feature type="chain" id="PRO_5044875132" description="Carboxylesterase type B domain-containing protein" evidence="3">
    <location>
        <begin position="20"/>
        <end position="664"/>
    </location>
</feature>
<dbReference type="InterPro" id="IPR051093">
    <property type="entry name" value="Neuroligin/BSAL"/>
</dbReference>
<sequence length="664" mass="72180">MWWWCLVVLVLVGPSPSAAVVGGDPAAPPEPDAAVVFTQRHGRSARIEGIKNDALGYYSFFGIRYAEPPLGPRRFQRPVRRLLLGEQNATVPCSVCPQPDPHFPLRIMGHEDCLCLNVFSPKMPGEERGSPVLVFIHGGNYRTGSASPYGGKHITQEDTILVVPQYRLGSLGFISNGQKEASGNAGLFDMHVAINWVKDYIEFFGGDPTRITIMGQGSGGSAASVMALSSEGRSNHGVVALSGTALSPGTVRSEPDKHARQLAKQTGCPETPVERLVLCLRKMSVDKIVQADSEIAATLIDTKKFLEEITGRTGAGVRVEGEYDNRGLPTLVAEPPAETLKKKKQKVPLLTGVTSAETVRAVFGKYASGLANLMINLKNFIKKDIIGGLNNIVEEVDGLLPVKKVDLKNILPLADYEKYYERLSEAANSNILEGLTAIARDTGDALFNFPAYKSVQEWSSGAPAFLYSFEFVGNLTKGSHFLPGVSLAEETDNSNSLYQPKESGPSHGDELAYVFEPLDESGKSVEPEASSTDTLVRKSFVGLITKFAHGVDGAKNNVSKLFNLFNLQPFSLENNAFIKITDEIKLDKNFRFCQMGFWGNMVDRIAGSLCSNEIKELLQLKFIPKVDLGDVTQLKPITGLLQNPKKPKSDPVPGVQNLLNPLGF</sequence>
<proteinExistence type="inferred from homology"/>
<dbReference type="InterPro" id="IPR002018">
    <property type="entry name" value="CarbesteraseB"/>
</dbReference>
<dbReference type="Gene3D" id="3.40.50.1820">
    <property type="entry name" value="alpha/beta hydrolase"/>
    <property type="match status" value="1"/>
</dbReference>
<gene>
    <name evidence="5" type="ORF">ABMA28_001442</name>
</gene>